<accession>A0AB34GDI0</accession>
<evidence type="ECO:0000256" key="1">
    <source>
        <dbReference type="SAM" id="MobiDB-lite"/>
    </source>
</evidence>
<dbReference type="PANTHER" id="PTHR46940">
    <property type="entry name" value="NKAP DOMAIN-CONTAINING 1"/>
    <property type="match status" value="1"/>
</dbReference>
<comment type="caution">
    <text evidence="2">The sequence shown here is derived from an EMBL/GenBank/DDBJ whole genome shotgun (WGS) entry which is preliminary data.</text>
</comment>
<organism evidence="2 3">
    <name type="scientific">Eschrichtius robustus</name>
    <name type="common">California gray whale</name>
    <name type="synonym">Eschrichtius gibbosus</name>
    <dbReference type="NCBI Taxonomy" id="9764"/>
    <lineage>
        <taxon>Eukaryota</taxon>
        <taxon>Metazoa</taxon>
        <taxon>Chordata</taxon>
        <taxon>Craniata</taxon>
        <taxon>Vertebrata</taxon>
        <taxon>Euteleostomi</taxon>
        <taxon>Mammalia</taxon>
        <taxon>Eutheria</taxon>
        <taxon>Laurasiatheria</taxon>
        <taxon>Artiodactyla</taxon>
        <taxon>Whippomorpha</taxon>
        <taxon>Cetacea</taxon>
        <taxon>Mysticeti</taxon>
        <taxon>Eschrichtiidae</taxon>
        <taxon>Eschrichtius</taxon>
    </lineage>
</organism>
<gene>
    <name evidence="2" type="ORF">J1605_014525</name>
</gene>
<sequence length="312" mass="33890">MRTGGPKGKCYPAVQAGCVVMVLMKKVKRDYWRPKDEISGALDDDLLKAKSWNKKLHDYEANMPDRWGHSGYKELYPEEFETVVISKILPMGKNLSPELAGGDDPPQFSHLLFPPPPPGLGHTYSNFLSSLFECAPSCSEALRLPPELVSLGLVKGAPDQQPTPGHPPRPEGHRTQRTRPRKTLTLFSPYVSAVPVLSTGRGCQAPLPQTSVSWAATLRCLHALPREPAEETNAFPARLSPFLRLVGHCKVTWSGRFSQLHSRTANSGGSCLSCPTARTSPSPAKACLLASFVLSCSAQRGLDLDGQTALLG</sequence>
<dbReference type="AlphaFoldDB" id="A0AB34GDI0"/>
<dbReference type="EMBL" id="JAIQCJ010002315">
    <property type="protein sequence ID" value="KAJ8777142.1"/>
    <property type="molecule type" value="Genomic_DNA"/>
</dbReference>
<evidence type="ECO:0000313" key="3">
    <source>
        <dbReference type="Proteomes" id="UP001159641"/>
    </source>
</evidence>
<dbReference type="Proteomes" id="UP001159641">
    <property type="component" value="Unassembled WGS sequence"/>
</dbReference>
<feature type="region of interest" description="Disordered" evidence="1">
    <location>
        <begin position="154"/>
        <end position="180"/>
    </location>
</feature>
<reference evidence="2 3" key="1">
    <citation type="submission" date="2022-11" db="EMBL/GenBank/DDBJ databases">
        <title>Whole genome sequence of Eschrichtius robustus ER-17-0199.</title>
        <authorList>
            <person name="Bruniche-Olsen A."/>
            <person name="Black A.N."/>
            <person name="Fields C.J."/>
            <person name="Walden K."/>
            <person name="Dewoody J.A."/>
        </authorList>
    </citation>
    <scope>NUCLEOTIDE SEQUENCE [LARGE SCALE GENOMIC DNA]</scope>
    <source>
        <strain evidence="2">ER-17-0199</strain>
        <tissue evidence="2">Blubber</tissue>
    </source>
</reference>
<evidence type="ECO:0000313" key="2">
    <source>
        <dbReference type="EMBL" id="KAJ8777142.1"/>
    </source>
</evidence>
<dbReference type="Pfam" id="PF15692">
    <property type="entry name" value="NKAP"/>
    <property type="match status" value="1"/>
</dbReference>
<proteinExistence type="predicted"/>
<dbReference type="InterPro" id="IPR043407">
    <property type="entry name" value="Nkap_D1"/>
</dbReference>
<dbReference type="PANTHER" id="PTHR46940:SF1">
    <property type="entry name" value="NKAP DOMAIN CONTAINING 1"/>
    <property type="match status" value="1"/>
</dbReference>
<name>A0AB34GDI0_ESCRO</name>
<keyword evidence="3" id="KW-1185">Reference proteome</keyword>
<protein>
    <submittedName>
        <fullName evidence="2">Uncharacterized protein</fullName>
    </submittedName>
</protein>